<reference evidence="10" key="1">
    <citation type="journal article" date="2015" name="Proc. Natl. Acad. Sci. U.S.A.">
        <title>Networks of energetic and metabolic interactions define dynamics in microbial communities.</title>
        <authorList>
            <person name="Embree M."/>
            <person name="Liu J.K."/>
            <person name="Al-Bassam M.M."/>
            <person name="Zengler K."/>
        </authorList>
    </citation>
    <scope>NUCLEOTIDE SEQUENCE</scope>
</reference>
<keyword evidence="2" id="KW-1003">Cell membrane</keyword>
<evidence type="ECO:0000256" key="6">
    <source>
        <dbReference type="ARBA" id="ARBA00038076"/>
    </source>
</evidence>
<feature type="transmembrane region" description="Helical" evidence="7">
    <location>
        <begin position="752"/>
        <end position="777"/>
    </location>
</feature>
<feature type="transmembrane region" description="Helical" evidence="7">
    <location>
        <begin position="797"/>
        <end position="815"/>
    </location>
</feature>
<dbReference type="GO" id="GO:0005886">
    <property type="term" value="C:plasma membrane"/>
    <property type="evidence" value="ECO:0007669"/>
    <property type="project" value="UniProtKB-SubCell"/>
</dbReference>
<dbReference type="AlphaFoldDB" id="A0A0W8E9H6"/>
<dbReference type="PANTHER" id="PTHR30572:SF4">
    <property type="entry name" value="ABC TRANSPORTER PERMEASE YTRF"/>
    <property type="match status" value="1"/>
</dbReference>
<feature type="transmembrane region" description="Helical" evidence="7">
    <location>
        <begin position="256"/>
        <end position="280"/>
    </location>
</feature>
<keyword evidence="3 7" id="KW-0812">Transmembrane</keyword>
<feature type="transmembrane region" description="Helical" evidence="7">
    <location>
        <begin position="482"/>
        <end position="502"/>
    </location>
</feature>
<feature type="transmembrane region" description="Helical" evidence="7">
    <location>
        <begin position="301"/>
        <end position="331"/>
    </location>
</feature>
<dbReference type="Pfam" id="PF12704">
    <property type="entry name" value="MacB_PCD"/>
    <property type="match status" value="1"/>
</dbReference>
<comment type="similarity">
    <text evidence="6">Belongs to the ABC-4 integral membrane protein family.</text>
</comment>
<evidence type="ECO:0000259" key="9">
    <source>
        <dbReference type="Pfam" id="PF12704"/>
    </source>
</evidence>
<evidence type="ECO:0000256" key="3">
    <source>
        <dbReference type="ARBA" id="ARBA00022692"/>
    </source>
</evidence>
<dbReference type="PANTHER" id="PTHR30572">
    <property type="entry name" value="MEMBRANE COMPONENT OF TRANSPORTER-RELATED"/>
    <property type="match status" value="1"/>
</dbReference>
<protein>
    <submittedName>
        <fullName evidence="10">Putative abc transporter integral membrane protein</fullName>
    </submittedName>
</protein>
<organism evidence="10">
    <name type="scientific">hydrocarbon metagenome</name>
    <dbReference type="NCBI Taxonomy" id="938273"/>
    <lineage>
        <taxon>unclassified sequences</taxon>
        <taxon>metagenomes</taxon>
        <taxon>ecological metagenomes</taxon>
    </lineage>
</organism>
<name>A0A0W8E9H6_9ZZZZ</name>
<dbReference type="InterPro" id="IPR025857">
    <property type="entry name" value="MacB_PCD"/>
</dbReference>
<evidence type="ECO:0000313" key="10">
    <source>
        <dbReference type="EMBL" id="KUG05149.1"/>
    </source>
</evidence>
<dbReference type="Pfam" id="PF02687">
    <property type="entry name" value="FtsX"/>
    <property type="match status" value="2"/>
</dbReference>
<feature type="domain" description="ABC3 transporter permease C-terminal" evidence="8">
    <location>
        <begin position="709"/>
        <end position="825"/>
    </location>
</feature>
<feature type="transmembrane region" description="Helical" evidence="7">
    <location>
        <begin position="401"/>
        <end position="418"/>
    </location>
</feature>
<evidence type="ECO:0000256" key="1">
    <source>
        <dbReference type="ARBA" id="ARBA00004651"/>
    </source>
</evidence>
<keyword evidence="5 7" id="KW-0472">Membrane</keyword>
<sequence length="833" mass="92581">MAIIIKFISKNIWEKKLRTLLILFSICLSTALLFSSLGISQNIAQVYLKQIRSQIGDAELTIYAGKDSPSRYFRTDRAEIYRENLDYIIGTVSETGVYKVNPREQVQVNLLGYKLEDLQMINPLDIQQKYSLSPFKGSKIIISRVTADKYDLQAGHNLDIKINDQLHRFTIAAVAAPEGLLTPGANGFSAVVPRETLASLIGEKGKVSQMFVKTADPVHIDRTLDSLSEQYNRYEVNKTITESELSEFTDVIRMPFMLMLLLVGLISIFVIYTAFKVIVLERMPMMGTFRSVGATRKITNLILLTESLIYGVLGGITGCTLGIGILYAMTYSLANTPWSTTPPDVQLTYNFLYLGISFAGAVILSFVSSLIPIFRVSNVPLRDIILNTYSKQDDDVKRNKTLPALIILVLILLVPPFLPGKAAGILSVLGIIIGTVAIVWLIPRITDIFVLLYEKFIPNLFGNEGILAIKNIRNNKEMLNNITLLTIGLASLLLINTISFSVGREVTDAYRDFKFDVMVFLPQADRSLESQIRSVQGVESSLGIYQVNQVEIAGTNEKIGTVYGMDGNRMLDFFDYRLQGDVEQILLQFSSERCIIPSTFMKKKLDLKVGEKLTLKTETGEKTYQIAGFSNTLMNNGNIALIPDKYVKSDWQLKYYSSLWILTVGDPDIVSQALKDKFVRNNIGSITKNELRESNDQANNQLLALLQGFSLVTLIIGIFGVFNNYVVSLLTRKRFLAVFRSIGMSQKQMVKVLLVEALAGGLIAGVTGSLGGLIYLIQSGYIMFSLNLPIGIIYSPGLFMQAVIAGIVIAVLASLGPSRQTARLEIVKELKYE</sequence>
<proteinExistence type="inferred from homology"/>
<evidence type="ECO:0000256" key="2">
    <source>
        <dbReference type="ARBA" id="ARBA00022475"/>
    </source>
</evidence>
<feature type="domain" description="ABC3 transporter permease C-terminal" evidence="8">
    <location>
        <begin position="258"/>
        <end position="380"/>
    </location>
</feature>
<dbReference type="InterPro" id="IPR050250">
    <property type="entry name" value="Macrolide_Exporter_MacB"/>
</dbReference>
<keyword evidence="4 7" id="KW-1133">Transmembrane helix</keyword>
<dbReference type="InterPro" id="IPR003838">
    <property type="entry name" value="ABC3_permease_C"/>
</dbReference>
<comment type="caution">
    <text evidence="10">The sequence shown here is derived from an EMBL/GenBank/DDBJ whole genome shotgun (WGS) entry which is preliminary data.</text>
</comment>
<comment type="subcellular location">
    <subcellularLocation>
        <location evidence="1">Cell membrane</location>
        <topology evidence="1">Multi-pass membrane protein</topology>
    </subcellularLocation>
</comment>
<feature type="transmembrane region" description="Helical" evidence="7">
    <location>
        <begin position="702"/>
        <end position="731"/>
    </location>
</feature>
<feature type="domain" description="MacB-like periplasmic core" evidence="9">
    <location>
        <begin position="19"/>
        <end position="227"/>
    </location>
</feature>
<dbReference type="EMBL" id="LNQE01001829">
    <property type="protein sequence ID" value="KUG05149.1"/>
    <property type="molecule type" value="Genomic_DNA"/>
</dbReference>
<evidence type="ECO:0000256" key="4">
    <source>
        <dbReference type="ARBA" id="ARBA00022989"/>
    </source>
</evidence>
<accession>A0A0W8E9H6</accession>
<dbReference type="GO" id="GO:0022857">
    <property type="term" value="F:transmembrane transporter activity"/>
    <property type="evidence" value="ECO:0007669"/>
    <property type="project" value="TreeGrafter"/>
</dbReference>
<evidence type="ECO:0000256" key="7">
    <source>
        <dbReference type="SAM" id="Phobius"/>
    </source>
</evidence>
<evidence type="ECO:0000256" key="5">
    <source>
        <dbReference type="ARBA" id="ARBA00023136"/>
    </source>
</evidence>
<feature type="transmembrane region" description="Helical" evidence="7">
    <location>
        <begin position="424"/>
        <end position="442"/>
    </location>
</feature>
<feature type="transmembrane region" description="Helical" evidence="7">
    <location>
        <begin position="351"/>
        <end position="374"/>
    </location>
</feature>
<gene>
    <name evidence="10" type="ORF">ASZ90_017470</name>
</gene>
<evidence type="ECO:0000259" key="8">
    <source>
        <dbReference type="Pfam" id="PF02687"/>
    </source>
</evidence>